<accession>A0A1I6S1Y6</accession>
<feature type="transmembrane region" description="Helical" evidence="8">
    <location>
        <begin position="231"/>
        <end position="251"/>
    </location>
</feature>
<comment type="subcellular location">
    <subcellularLocation>
        <location evidence="1">Cell membrane</location>
        <topology evidence="1">Multi-pass membrane protein</topology>
    </subcellularLocation>
</comment>
<feature type="domain" description="ABC transmembrane type-2" evidence="9">
    <location>
        <begin position="173"/>
        <end position="426"/>
    </location>
</feature>
<keyword evidence="4" id="KW-1003">Cell membrane</keyword>
<evidence type="ECO:0000256" key="5">
    <source>
        <dbReference type="ARBA" id="ARBA00022692"/>
    </source>
</evidence>
<dbReference type="PROSITE" id="PS51012">
    <property type="entry name" value="ABC_TM2"/>
    <property type="match status" value="1"/>
</dbReference>
<dbReference type="Gene3D" id="3.40.1710.10">
    <property type="entry name" value="abc type-2 transporter like domain"/>
    <property type="match status" value="1"/>
</dbReference>
<feature type="transmembrane region" description="Helical" evidence="8">
    <location>
        <begin position="278"/>
        <end position="302"/>
    </location>
</feature>
<evidence type="ECO:0000256" key="4">
    <source>
        <dbReference type="ARBA" id="ARBA00022475"/>
    </source>
</evidence>
<evidence type="ECO:0000256" key="7">
    <source>
        <dbReference type="ARBA" id="ARBA00023136"/>
    </source>
</evidence>
<organism evidence="10 11">
    <name type="scientific">Sphingobacterium wenxiniae</name>
    <dbReference type="NCBI Taxonomy" id="683125"/>
    <lineage>
        <taxon>Bacteria</taxon>
        <taxon>Pseudomonadati</taxon>
        <taxon>Bacteroidota</taxon>
        <taxon>Sphingobacteriia</taxon>
        <taxon>Sphingobacteriales</taxon>
        <taxon>Sphingobacteriaceae</taxon>
        <taxon>Sphingobacterium</taxon>
    </lineage>
</organism>
<dbReference type="PANTHER" id="PTHR30294:SF38">
    <property type="entry name" value="TRANSPORT PERMEASE PROTEIN"/>
    <property type="match status" value="1"/>
</dbReference>
<dbReference type="PANTHER" id="PTHR30294">
    <property type="entry name" value="MEMBRANE COMPONENT OF ABC TRANSPORTER YHHJ-RELATED"/>
    <property type="match status" value="1"/>
</dbReference>
<proteinExistence type="inferred from homology"/>
<dbReference type="InterPro" id="IPR047817">
    <property type="entry name" value="ABC2_TM_bact-type"/>
</dbReference>
<comment type="similarity">
    <text evidence="2">Belongs to the ABC-2 integral membrane protein family.</text>
</comment>
<evidence type="ECO:0000256" key="6">
    <source>
        <dbReference type="ARBA" id="ARBA00022989"/>
    </source>
</evidence>
<feature type="transmembrane region" description="Helical" evidence="8">
    <location>
        <begin position="314"/>
        <end position="335"/>
    </location>
</feature>
<evidence type="ECO:0000313" key="11">
    <source>
        <dbReference type="Proteomes" id="UP000198785"/>
    </source>
</evidence>
<evidence type="ECO:0000313" key="10">
    <source>
        <dbReference type="EMBL" id="SFS70973.1"/>
    </source>
</evidence>
<dbReference type="OrthoDB" id="266913at2"/>
<dbReference type="Pfam" id="PF12698">
    <property type="entry name" value="ABC2_membrane_3"/>
    <property type="match status" value="1"/>
</dbReference>
<dbReference type="GO" id="GO:0005886">
    <property type="term" value="C:plasma membrane"/>
    <property type="evidence" value="ECO:0007669"/>
    <property type="project" value="UniProtKB-SubCell"/>
</dbReference>
<dbReference type="InterPro" id="IPR013525">
    <property type="entry name" value="ABC2_TM"/>
</dbReference>
<dbReference type="AlphaFoldDB" id="A0A1I6S1Y6"/>
<evidence type="ECO:0000256" key="3">
    <source>
        <dbReference type="ARBA" id="ARBA00022448"/>
    </source>
</evidence>
<dbReference type="RefSeq" id="WP_093364703.1">
    <property type="nucleotide sequence ID" value="NZ_FOZZ01000004.1"/>
</dbReference>
<evidence type="ECO:0000256" key="2">
    <source>
        <dbReference type="ARBA" id="ARBA00007783"/>
    </source>
</evidence>
<protein>
    <submittedName>
        <fullName evidence="10">ABC-2 type transport system permease protein</fullName>
    </submittedName>
</protein>
<dbReference type="STRING" id="683125.SAMN05660206_10473"/>
<feature type="transmembrane region" description="Helical" evidence="8">
    <location>
        <begin position="347"/>
        <end position="367"/>
    </location>
</feature>
<name>A0A1I6S1Y6_9SPHI</name>
<keyword evidence="11" id="KW-1185">Reference proteome</keyword>
<reference evidence="10 11" key="1">
    <citation type="submission" date="2016-10" db="EMBL/GenBank/DDBJ databases">
        <authorList>
            <person name="de Groot N.N."/>
        </authorList>
    </citation>
    <scope>NUCLEOTIDE SEQUENCE [LARGE SCALE GENOMIC DNA]</scope>
    <source>
        <strain evidence="10 11">DSM 22789</strain>
    </source>
</reference>
<feature type="transmembrane region" description="Helical" evidence="8">
    <location>
        <begin position="401"/>
        <end position="422"/>
    </location>
</feature>
<keyword evidence="7 8" id="KW-0472">Membrane</keyword>
<evidence type="ECO:0000256" key="1">
    <source>
        <dbReference type="ARBA" id="ARBA00004651"/>
    </source>
</evidence>
<dbReference type="EMBL" id="FOZZ01000004">
    <property type="protein sequence ID" value="SFS70973.1"/>
    <property type="molecule type" value="Genomic_DNA"/>
</dbReference>
<gene>
    <name evidence="10" type="ORF">SAMN05660206_10473</name>
</gene>
<dbReference type="Proteomes" id="UP000198785">
    <property type="component" value="Unassembled WGS sequence"/>
</dbReference>
<keyword evidence="6 8" id="KW-1133">Transmembrane helix</keyword>
<feature type="transmembrane region" description="Helical" evidence="8">
    <location>
        <begin position="12"/>
        <end position="36"/>
    </location>
</feature>
<sequence>MFKLRRSVQKELLLLFRDVGGIVILFVMPLILLLAVTMVQKGSFDSILGGKVSVLLVDHDRESISQRIQEYFRADENLELLMELDGKPISEELAQELVRQGTYQLAVILPEHLSRDLNTHVQQNVDKIMSEFDFSGDTTLVATETKPIEPKEIKLYFDPAAHASFKTAIKMSIDKLVSNIESKTIYSTFQEELGEDMDIELGEQQFISYKEVGRDGEHAEESLPDAVQHNVPAWTLFAIFFIVVPLSINIVKEKAQGTMLRIETSPTSYALFLMGKTVTYLLISLIQFYLMLLVGIFVFPYIGLHSFQVGNSFGLLSVIALFSGLAAVGLGILIGTIASTQEQSAPFGATLTVVLAAVGGVWVPVFIMPPVMQQLSALSPMNWGLGAFYKVLLRGGGLVDILPEIILLILCFLLTLTVAILYDKKKRTV</sequence>
<keyword evidence="5 8" id="KW-0812">Transmembrane</keyword>
<evidence type="ECO:0000259" key="9">
    <source>
        <dbReference type="PROSITE" id="PS51012"/>
    </source>
</evidence>
<evidence type="ECO:0000256" key="8">
    <source>
        <dbReference type="SAM" id="Phobius"/>
    </source>
</evidence>
<dbReference type="InterPro" id="IPR051449">
    <property type="entry name" value="ABC-2_transporter_component"/>
</dbReference>
<keyword evidence="3" id="KW-0813">Transport</keyword>
<dbReference type="GO" id="GO:0140359">
    <property type="term" value="F:ABC-type transporter activity"/>
    <property type="evidence" value="ECO:0007669"/>
    <property type="project" value="InterPro"/>
</dbReference>